<keyword evidence="5" id="KW-0489">Methyltransferase</keyword>
<dbReference type="Gene3D" id="3.40.50.150">
    <property type="entry name" value="Vaccinia Virus protein VP39"/>
    <property type="match status" value="1"/>
</dbReference>
<dbReference type="CDD" id="cd02440">
    <property type="entry name" value="AdoMet_MTases"/>
    <property type="match status" value="1"/>
</dbReference>
<feature type="binding site" evidence="1">
    <location>
        <position position="23"/>
    </location>
    <ligand>
        <name>Zn(2+)</name>
        <dbReference type="ChEBI" id="CHEBI:29105"/>
    </ligand>
</feature>
<feature type="domain" description="23S rRNA (guanine(745)-N(1))-methyltransferase N-terminal" evidence="4">
    <location>
        <begin position="18"/>
        <end position="53"/>
    </location>
</feature>
<dbReference type="RefSeq" id="WP_089739672.1">
    <property type="nucleotide sequence ID" value="NZ_FOGL01000003.1"/>
</dbReference>
<sequence length="281" mass="32418">MKKIEKTARLIEKHDQLFACPICGREIKVEGNTVRCPGNHPFDIAKKGYINLLMQASPEDYSKELFNDRHTIIMAGMYRQMHIMIAEQLKQVLSPSDTACLDVGCGEGSHLVQILEYINKENMIGVGIDISKDGIMTAAKYYEDVIWTVGDLSKSPFQSKQFDIILNILSPANYHEFSRLLKATGLMIKVIPQANYLREIREQVLDEEKRKYTNDQTIEKFRKHFPEMEKRRVQYKWQVDPVYQEALLNMTPLTWGKDKANLSLEEVTIDLDILIAKSTQM</sequence>
<keyword evidence="1" id="KW-0862">Zinc</keyword>
<evidence type="ECO:0000256" key="1">
    <source>
        <dbReference type="PIRSR" id="PIRSR018249-1"/>
    </source>
</evidence>
<dbReference type="InterPro" id="IPR016718">
    <property type="entry name" value="rRNA_m1G-MeTrfase_A_prd"/>
</dbReference>
<dbReference type="EMBL" id="FOGL01000003">
    <property type="protein sequence ID" value="SER35237.1"/>
    <property type="molecule type" value="Genomic_DNA"/>
</dbReference>
<dbReference type="InterPro" id="IPR041698">
    <property type="entry name" value="Methyltransf_25"/>
</dbReference>
<dbReference type="OrthoDB" id="5522265at2"/>
<keyword evidence="6" id="KW-1185">Reference proteome</keyword>
<proteinExistence type="predicted"/>
<dbReference type="InterPro" id="IPR029063">
    <property type="entry name" value="SAM-dependent_MTases_sf"/>
</dbReference>
<feature type="binding site" evidence="1">
    <location>
        <position position="40"/>
    </location>
    <ligand>
        <name>Zn(2+)</name>
        <dbReference type="ChEBI" id="CHEBI:29105"/>
    </ligand>
</feature>
<evidence type="ECO:0000313" key="6">
    <source>
        <dbReference type="Proteomes" id="UP000199687"/>
    </source>
</evidence>
<feature type="binding site" evidence="1">
    <location>
        <position position="20"/>
    </location>
    <ligand>
        <name>Zn(2+)</name>
        <dbReference type="ChEBI" id="CHEBI:29105"/>
    </ligand>
</feature>
<feature type="binding site" evidence="2">
    <location>
        <begin position="107"/>
        <end position="108"/>
    </location>
    <ligand>
        <name>S-adenosyl-L-methionine</name>
        <dbReference type="ChEBI" id="CHEBI:59789"/>
    </ligand>
</feature>
<keyword evidence="2" id="KW-0949">S-adenosyl-L-methionine</keyword>
<dbReference type="InterPro" id="IPR052939">
    <property type="entry name" value="23S_rRNA_MeTrnsfrase_RlmA"/>
</dbReference>
<accession>A0A1H9NHJ9</accession>
<gene>
    <name evidence="5" type="ORF">SAMN04487944_103143</name>
</gene>
<dbReference type="PANTHER" id="PTHR43460:SF1">
    <property type="entry name" value="METHYLTRANSFERASE TYPE 11 DOMAIN-CONTAINING PROTEIN"/>
    <property type="match status" value="1"/>
</dbReference>
<dbReference type="Proteomes" id="UP000199687">
    <property type="component" value="Unassembled WGS sequence"/>
</dbReference>
<dbReference type="SUPFAM" id="SSF53335">
    <property type="entry name" value="S-adenosyl-L-methionine-dependent methyltransferases"/>
    <property type="match status" value="1"/>
</dbReference>
<dbReference type="InterPro" id="IPR048647">
    <property type="entry name" value="RlmA_N"/>
</dbReference>
<feature type="binding site" evidence="2">
    <location>
        <position position="78"/>
    </location>
    <ligand>
        <name>S-adenosyl-L-methionine</name>
        <dbReference type="ChEBI" id="CHEBI:59789"/>
    </ligand>
</feature>
<organism evidence="5 6">
    <name type="scientific">Gracilibacillus ureilyticus</name>
    <dbReference type="NCBI Taxonomy" id="531814"/>
    <lineage>
        <taxon>Bacteria</taxon>
        <taxon>Bacillati</taxon>
        <taxon>Bacillota</taxon>
        <taxon>Bacilli</taxon>
        <taxon>Bacillales</taxon>
        <taxon>Bacillaceae</taxon>
        <taxon>Gracilibacillus</taxon>
    </lineage>
</organism>
<keyword evidence="5" id="KW-0808">Transferase</keyword>
<dbReference type="GO" id="GO:0008168">
    <property type="term" value="F:methyltransferase activity"/>
    <property type="evidence" value="ECO:0007669"/>
    <property type="project" value="UniProtKB-KW"/>
</dbReference>
<reference evidence="5 6" key="1">
    <citation type="submission" date="2016-10" db="EMBL/GenBank/DDBJ databases">
        <authorList>
            <person name="de Groot N.N."/>
        </authorList>
    </citation>
    <scope>NUCLEOTIDE SEQUENCE [LARGE SCALE GENOMIC DNA]</scope>
    <source>
        <strain evidence="5 6">CGMCC 1.7727</strain>
    </source>
</reference>
<dbReference type="GO" id="GO:0046872">
    <property type="term" value="F:metal ion binding"/>
    <property type="evidence" value="ECO:0007669"/>
    <property type="project" value="UniProtKB-KW"/>
</dbReference>
<name>A0A1H9NHJ9_9BACI</name>
<evidence type="ECO:0000259" key="4">
    <source>
        <dbReference type="Pfam" id="PF21302"/>
    </source>
</evidence>
<dbReference type="Pfam" id="PF21302">
    <property type="entry name" value="Zn_ribbon_RlmA"/>
    <property type="match status" value="1"/>
</dbReference>
<evidence type="ECO:0000313" key="5">
    <source>
        <dbReference type="EMBL" id="SER35237.1"/>
    </source>
</evidence>
<feature type="domain" description="Methyltransferase" evidence="3">
    <location>
        <begin position="101"/>
        <end position="180"/>
    </location>
</feature>
<evidence type="ECO:0000256" key="2">
    <source>
        <dbReference type="PIRSR" id="PIRSR018249-2"/>
    </source>
</evidence>
<keyword evidence="1" id="KW-0479">Metal-binding</keyword>
<dbReference type="AlphaFoldDB" id="A0A1H9NHJ9"/>
<dbReference type="GO" id="GO:0032259">
    <property type="term" value="P:methylation"/>
    <property type="evidence" value="ECO:0007669"/>
    <property type="project" value="UniProtKB-KW"/>
</dbReference>
<dbReference type="Pfam" id="PF13649">
    <property type="entry name" value="Methyltransf_25"/>
    <property type="match status" value="1"/>
</dbReference>
<feature type="binding site" evidence="1">
    <location>
        <position position="36"/>
    </location>
    <ligand>
        <name>Zn(2+)</name>
        <dbReference type="ChEBI" id="CHEBI:29105"/>
    </ligand>
</feature>
<evidence type="ECO:0000259" key="3">
    <source>
        <dbReference type="Pfam" id="PF13649"/>
    </source>
</evidence>
<dbReference type="PIRSF" id="PIRSF018249">
    <property type="entry name" value="MyrA_prd"/>
    <property type="match status" value="1"/>
</dbReference>
<protein>
    <submittedName>
        <fullName evidence="5">23S rRNA (Guanine745-N1)-methyltransferase</fullName>
    </submittedName>
</protein>
<dbReference type="STRING" id="531814.SAMN04487944_103143"/>
<dbReference type="PANTHER" id="PTHR43460">
    <property type="entry name" value="METHYLTRANSFERASE"/>
    <property type="match status" value="1"/>
</dbReference>
<feature type="binding site" evidence="2">
    <location>
        <position position="196"/>
    </location>
    <ligand>
        <name>S-adenosyl-L-methionine</name>
        <dbReference type="ChEBI" id="CHEBI:59789"/>
    </ligand>
</feature>